<accession>A0A1S2Y2G7</accession>
<evidence type="ECO:0000256" key="4">
    <source>
        <dbReference type="ARBA" id="ARBA00022989"/>
    </source>
</evidence>
<dbReference type="PANTHER" id="PTHR31218">
    <property type="entry name" value="WAT1-RELATED PROTEIN"/>
    <property type="match status" value="1"/>
</dbReference>
<evidence type="ECO:0000313" key="9">
    <source>
        <dbReference type="RefSeq" id="XP_004498328.1"/>
    </source>
</evidence>
<dbReference type="GeneID" id="101510267"/>
<evidence type="ECO:0000256" key="1">
    <source>
        <dbReference type="ARBA" id="ARBA00004141"/>
    </source>
</evidence>
<evidence type="ECO:0000313" key="8">
    <source>
        <dbReference type="Proteomes" id="UP000087171"/>
    </source>
</evidence>
<dbReference type="OrthoDB" id="1728340at2759"/>
<sequence>MTDVCDKMSKGLRKIKPYLAMVCLQFGYAGMYIITMVSFKHGMSHWVLSVYRHVVATIFMAPFALVLERKIRPKMTLPIFLRLAVLGFLEPVLDQNLYNMGMKNTSTTFASATVNILPAITFIMAIIFRLETVNLRKIHSIAKVVGTVVTVSGAMVMTLYKGPALQIIKGQAASQHNSSTTDSSEQNWVLGTLMLISSCGGWASFFILQSFTLKMYPAELSMTAWICFLGIFEGAIATFIFERDMSVWSLGFDSRLLACVYSGIVCSGMAYYIQGVVTRERGPVFVTSFSPLCMIITAALGAVVLAEQTHLGSIIGAIIIVCGLYTVVWGKSKDSVNNTIDTTQSEGQELPIKDGTRKGSDIFENIEVNVPGDIKVAGKNVKP</sequence>
<feature type="transmembrane region" description="Helical" evidence="6">
    <location>
        <begin position="220"/>
        <end position="241"/>
    </location>
</feature>
<dbReference type="InterPro" id="IPR030184">
    <property type="entry name" value="WAT1-related"/>
</dbReference>
<dbReference type="PaxDb" id="3827-XP_004498328.1"/>
<dbReference type="eggNOG" id="ENOG502QQ3S">
    <property type="taxonomic scope" value="Eukaryota"/>
</dbReference>
<feature type="transmembrane region" description="Helical" evidence="6">
    <location>
        <begin position="188"/>
        <end position="208"/>
    </location>
</feature>
<dbReference type="KEGG" id="cam:101510267"/>
<evidence type="ECO:0000256" key="2">
    <source>
        <dbReference type="ARBA" id="ARBA00007635"/>
    </source>
</evidence>
<dbReference type="InterPro" id="IPR000620">
    <property type="entry name" value="EamA_dom"/>
</dbReference>
<feature type="domain" description="EamA" evidence="7">
    <location>
        <begin position="190"/>
        <end position="328"/>
    </location>
</feature>
<reference evidence="9" key="2">
    <citation type="submission" date="2025-08" db="UniProtKB">
        <authorList>
            <consortium name="RefSeq"/>
        </authorList>
    </citation>
    <scope>IDENTIFICATION</scope>
    <source>
        <tissue evidence="9">Etiolated seedlings</tissue>
    </source>
</reference>
<feature type="transmembrane region" description="Helical" evidence="6">
    <location>
        <begin position="79"/>
        <end position="97"/>
    </location>
</feature>
<feature type="transmembrane region" description="Helical" evidence="6">
    <location>
        <begin position="140"/>
        <end position="160"/>
    </location>
</feature>
<keyword evidence="5 6" id="KW-0472">Membrane</keyword>
<evidence type="ECO:0000256" key="6">
    <source>
        <dbReference type="RuleBase" id="RU363077"/>
    </source>
</evidence>
<dbReference type="SUPFAM" id="SSF103481">
    <property type="entry name" value="Multidrug resistance efflux transporter EmrE"/>
    <property type="match status" value="2"/>
</dbReference>
<dbReference type="InterPro" id="IPR037185">
    <property type="entry name" value="EmrE-like"/>
</dbReference>
<evidence type="ECO:0000256" key="5">
    <source>
        <dbReference type="ARBA" id="ARBA00023136"/>
    </source>
</evidence>
<reference evidence="8" key="1">
    <citation type="journal article" date="2013" name="Nat. Biotechnol.">
        <title>Draft genome sequence of chickpea (Cicer arietinum) provides a resource for trait improvement.</title>
        <authorList>
            <person name="Varshney R.K."/>
            <person name="Song C."/>
            <person name="Saxena R.K."/>
            <person name="Azam S."/>
            <person name="Yu S."/>
            <person name="Sharpe A.G."/>
            <person name="Cannon S."/>
            <person name="Baek J."/>
            <person name="Rosen B.D."/>
            <person name="Tar'an B."/>
            <person name="Millan T."/>
            <person name="Zhang X."/>
            <person name="Ramsay L.D."/>
            <person name="Iwata A."/>
            <person name="Wang Y."/>
            <person name="Nelson W."/>
            <person name="Farmer A.D."/>
            <person name="Gaur P.M."/>
            <person name="Soderlund C."/>
            <person name="Penmetsa R.V."/>
            <person name="Xu C."/>
            <person name="Bharti A.K."/>
            <person name="He W."/>
            <person name="Winter P."/>
            <person name="Zhao S."/>
            <person name="Hane J.K."/>
            <person name="Carrasquilla-Garcia N."/>
            <person name="Condie J.A."/>
            <person name="Upadhyaya H.D."/>
            <person name="Luo M.C."/>
            <person name="Thudi M."/>
            <person name="Gowda C.L."/>
            <person name="Singh N.P."/>
            <person name="Lichtenzveig J."/>
            <person name="Gali K.K."/>
            <person name="Rubio J."/>
            <person name="Nadarajan N."/>
            <person name="Dolezel J."/>
            <person name="Bansal K.C."/>
            <person name="Xu X."/>
            <person name="Edwards D."/>
            <person name="Zhang G."/>
            <person name="Kahl G."/>
            <person name="Gil J."/>
            <person name="Singh K.B."/>
            <person name="Datta S.K."/>
            <person name="Jackson S.A."/>
            <person name="Wang J."/>
            <person name="Cook D.R."/>
        </authorList>
    </citation>
    <scope>NUCLEOTIDE SEQUENCE [LARGE SCALE GENOMIC DNA]</scope>
    <source>
        <strain evidence="8">cv. CDC Frontier</strain>
    </source>
</reference>
<feature type="transmembrane region" description="Helical" evidence="6">
    <location>
        <begin position="50"/>
        <end position="67"/>
    </location>
</feature>
<dbReference type="AlphaFoldDB" id="A0A1S2Y2G7"/>
<evidence type="ECO:0000256" key="3">
    <source>
        <dbReference type="ARBA" id="ARBA00022692"/>
    </source>
</evidence>
<feature type="transmembrane region" description="Helical" evidence="6">
    <location>
        <begin position="247"/>
        <end position="272"/>
    </location>
</feature>
<protein>
    <recommendedName>
        <fullName evidence="6">WAT1-related protein</fullName>
    </recommendedName>
</protein>
<keyword evidence="4 6" id="KW-1133">Transmembrane helix</keyword>
<comment type="subcellular location">
    <subcellularLocation>
        <location evidence="1 6">Membrane</location>
        <topology evidence="1 6">Multi-pass membrane protein</topology>
    </subcellularLocation>
</comment>
<gene>
    <name evidence="9" type="primary">LOC101510267</name>
</gene>
<comment type="similarity">
    <text evidence="2 6">Belongs to the drug/metabolite transporter (DMT) superfamily. Plant drug/metabolite exporter (P-DME) (TC 2.A.7.4) family.</text>
</comment>
<feature type="transmembrane region" description="Helical" evidence="6">
    <location>
        <begin position="284"/>
        <end position="305"/>
    </location>
</feature>
<proteinExistence type="inferred from homology"/>
<feature type="transmembrane region" description="Helical" evidence="6">
    <location>
        <begin position="109"/>
        <end position="128"/>
    </location>
</feature>
<name>A0A1S2Y2G7_CICAR</name>
<organism evidence="8 9">
    <name type="scientific">Cicer arietinum</name>
    <name type="common">Chickpea</name>
    <name type="synonym">Garbanzo</name>
    <dbReference type="NCBI Taxonomy" id="3827"/>
    <lineage>
        <taxon>Eukaryota</taxon>
        <taxon>Viridiplantae</taxon>
        <taxon>Streptophyta</taxon>
        <taxon>Embryophyta</taxon>
        <taxon>Tracheophyta</taxon>
        <taxon>Spermatophyta</taxon>
        <taxon>Magnoliopsida</taxon>
        <taxon>eudicotyledons</taxon>
        <taxon>Gunneridae</taxon>
        <taxon>Pentapetalae</taxon>
        <taxon>rosids</taxon>
        <taxon>fabids</taxon>
        <taxon>Fabales</taxon>
        <taxon>Fabaceae</taxon>
        <taxon>Papilionoideae</taxon>
        <taxon>50 kb inversion clade</taxon>
        <taxon>NPAAA clade</taxon>
        <taxon>Hologalegina</taxon>
        <taxon>IRL clade</taxon>
        <taxon>Cicereae</taxon>
        <taxon>Cicer</taxon>
    </lineage>
</organism>
<dbReference type="RefSeq" id="XP_004498328.1">
    <property type="nucleotide sequence ID" value="XM_004498271.2"/>
</dbReference>
<dbReference type="Proteomes" id="UP000087171">
    <property type="component" value="Chromosome Ca4"/>
</dbReference>
<dbReference type="Pfam" id="PF00892">
    <property type="entry name" value="EamA"/>
    <property type="match status" value="2"/>
</dbReference>
<keyword evidence="8" id="KW-1185">Reference proteome</keyword>
<dbReference type="GO" id="GO:0022857">
    <property type="term" value="F:transmembrane transporter activity"/>
    <property type="evidence" value="ECO:0007669"/>
    <property type="project" value="InterPro"/>
</dbReference>
<dbReference type="GO" id="GO:0016020">
    <property type="term" value="C:membrane"/>
    <property type="evidence" value="ECO:0007669"/>
    <property type="project" value="UniProtKB-SubCell"/>
</dbReference>
<keyword evidence="3 6" id="KW-0812">Transmembrane</keyword>
<feature type="domain" description="EamA" evidence="7">
    <location>
        <begin position="21"/>
        <end position="151"/>
    </location>
</feature>
<feature type="transmembrane region" description="Helical" evidence="6">
    <location>
        <begin position="18"/>
        <end position="38"/>
    </location>
</feature>
<evidence type="ECO:0000259" key="7">
    <source>
        <dbReference type="Pfam" id="PF00892"/>
    </source>
</evidence>
<feature type="transmembrane region" description="Helical" evidence="6">
    <location>
        <begin position="311"/>
        <end position="330"/>
    </location>
</feature>